<organism evidence="4 5">
    <name type="scientific">Papaver somniferum</name>
    <name type="common">Opium poppy</name>
    <dbReference type="NCBI Taxonomy" id="3469"/>
    <lineage>
        <taxon>Eukaryota</taxon>
        <taxon>Viridiplantae</taxon>
        <taxon>Streptophyta</taxon>
        <taxon>Embryophyta</taxon>
        <taxon>Tracheophyta</taxon>
        <taxon>Spermatophyta</taxon>
        <taxon>Magnoliopsida</taxon>
        <taxon>Ranunculales</taxon>
        <taxon>Papaveraceae</taxon>
        <taxon>Papaveroideae</taxon>
        <taxon>Papaver</taxon>
    </lineage>
</organism>
<keyword evidence="1" id="KW-0479">Metal-binding</keyword>
<dbReference type="GO" id="GO:0003676">
    <property type="term" value="F:nucleic acid binding"/>
    <property type="evidence" value="ECO:0007669"/>
    <property type="project" value="InterPro"/>
</dbReference>
<feature type="compositionally biased region" description="Polar residues" evidence="2">
    <location>
        <begin position="1"/>
        <end position="12"/>
    </location>
</feature>
<evidence type="ECO:0000256" key="1">
    <source>
        <dbReference type="PROSITE-ProRule" id="PRU00047"/>
    </source>
</evidence>
<dbReference type="Gene3D" id="4.10.60.10">
    <property type="entry name" value="Zinc finger, CCHC-type"/>
    <property type="match status" value="1"/>
</dbReference>
<sequence>MGIKMKNSSGQKLTRKEEGRWKTIPTRKEGAGRSKSQNLGIDPSNMVRGRGQGGPREALVDEVMKRTRYDELSRTVEQLAGQIASAQQNVSTSQRPGPKCYRCGDPGHLANDCRKAGRPGKTLLVETTAADDVFADAEETSTEFAE</sequence>
<evidence type="ECO:0000259" key="3">
    <source>
        <dbReference type="PROSITE" id="PS50158"/>
    </source>
</evidence>
<evidence type="ECO:0000256" key="2">
    <source>
        <dbReference type="SAM" id="MobiDB-lite"/>
    </source>
</evidence>
<dbReference type="GO" id="GO:0008270">
    <property type="term" value="F:zinc ion binding"/>
    <property type="evidence" value="ECO:0007669"/>
    <property type="project" value="UniProtKB-KW"/>
</dbReference>
<dbReference type="AlphaFoldDB" id="A0A4Y7K5H0"/>
<feature type="region of interest" description="Disordered" evidence="2">
    <location>
        <begin position="1"/>
        <end position="56"/>
    </location>
</feature>
<dbReference type="SMART" id="SM00343">
    <property type="entry name" value="ZnF_C2HC"/>
    <property type="match status" value="1"/>
</dbReference>
<feature type="non-terminal residue" evidence="4">
    <location>
        <position position="146"/>
    </location>
</feature>
<dbReference type="InterPro" id="IPR036875">
    <property type="entry name" value="Znf_CCHC_sf"/>
</dbReference>
<protein>
    <recommendedName>
        <fullName evidence="3">CCHC-type domain-containing protein</fullName>
    </recommendedName>
</protein>
<accession>A0A4Y7K5H0</accession>
<reference evidence="4 5" key="1">
    <citation type="journal article" date="2018" name="Science">
        <title>The opium poppy genome and morphinan production.</title>
        <authorList>
            <person name="Guo L."/>
            <person name="Winzer T."/>
            <person name="Yang X."/>
            <person name="Li Y."/>
            <person name="Ning Z."/>
            <person name="He Z."/>
            <person name="Teodor R."/>
            <person name="Lu Y."/>
            <person name="Bowser T.A."/>
            <person name="Graham I.A."/>
            <person name="Ye K."/>
        </authorList>
    </citation>
    <scope>NUCLEOTIDE SEQUENCE [LARGE SCALE GENOMIC DNA]</scope>
    <source>
        <strain evidence="5">cv. HN1</strain>
        <tissue evidence="4">Leaves</tissue>
    </source>
</reference>
<feature type="compositionally biased region" description="Basic and acidic residues" evidence="2">
    <location>
        <begin position="14"/>
        <end position="32"/>
    </location>
</feature>
<feature type="domain" description="CCHC-type" evidence="3">
    <location>
        <begin position="99"/>
        <end position="115"/>
    </location>
</feature>
<keyword evidence="1" id="KW-0863">Zinc-finger</keyword>
<evidence type="ECO:0000313" key="5">
    <source>
        <dbReference type="Proteomes" id="UP000316621"/>
    </source>
</evidence>
<name>A0A4Y7K5H0_PAPSO</name>
<keyword evidence="5" id="KW-1185">Reference proteome</keyword>
<evidence type="ECO:0000313" key="4">
    <source>
        <dbReference type="EMBL" id="RZC68076.1"/>
    </source>
</evidence>
<dbReference type="PROSITE" id="PS50158">
    <property type="entry name" value="ZF_CCHC"/>
    <property type="match status" value="1"/>
</dbReference>
<dbReference type="Proteomes" id="UP000316621">
    <property type="component" value="Chromosome 7"/>
</dbReference>
<gene>
    <name evidence="4" type="ORF">C5167_031334</name>
</gene>
<dbReference type="Pfam" id="PF00098">
    <property type="entry name" value="zf-CCHC"/>
    <property type="match status" value="1"/>
</dbReference>
<keyword evidence="1" id="KW-0862">Zinc</keyword>
<dbReference type="Gramene" id="RZC68076">
    <property type="protein sequence ID" value="RZC68076"/>
    <property type="gene ID" value="C5167_031334"/>
</dbReference>
<dbReference type="SUPFAM" id="SSF57756">
    <property type="entry name" value="Retrovirus zinc finger-like domains"/>
    <property type="match status" value="1"/>
</dbReference>
<dbReference type="InterPro" id="IPR001878">
    <property type="entry name" value="Znf_CCHC"/>
</dbReference>
<dbReference type="EMBL" id="CM010721">
    <property type="protein sequence ID" value="RZC68076.1"/>
    <property type="molecule type" value="Genomic_DNA"/>
</dbReference>
<proteinExistence type="predicted"/>